<evidence type="ECO:0000256" key="4">
    <source>
        <dbReference type="SAM" id="Phobius"/>
    </source>
</evidence>
<keyword evidence="4" id="KW-1133">Transmembrane helix</keyword>
<dbReference type="InterPro" id="IPR016032">
    <property type="entry name" value="Sig_transdc_resp-reg_C-effctor"/>
</dbReference>
<dbReference type="EMBL" id="JAIMJA010000028">
    <property type="protein sequence ID" value="MCE2596970.1"/>
    <property type="molecule type" value="Genomic_DNA"/>
</dbReference>
<dbReference type="SMART" id="SM00862">
    <property type="entry name" value="Trans_reg_C"/>
    <property type="match status" value="1"/>
</dbReference>
<keyword evidence="2" id="KW-0802">TPR repeat</keyword>
<evidence type="ECO:0000256" key="1">
    <source>
        <dbReference type="ARBA" id="ARBA00023125"/>
    </source>
</evidence>
<dbReference type="InterPro" id="IPR001867">
    <property type="entry name" value="OmpR/PhoB-type_DNA-bd"/>
</dbReference>
<dbReference type="SUPFAM" id="SSF48452">
    <property type="entry name" value="TPR-like"/>
    <property type="match status" value="2"/>
</dbReference>
<feature type="DNA-binding region" description="OmpR/PhoB-type" evidence="3">
    <location>
        <begin position="1"/>
        <end position="103"/>
    </location>
</feature>
<dbReference type="CDD" id="cd00383">
    <property type="entry name" value="trans_reg_C"/>
    <property type="match status" value="1"/>
</dbReference>
<feature type="domain" description="OmpR/PhoB-type" evidence="5">
    <location>
        <begin position="1"/>
        <end position="103"/>
    </location>
</feature>
<dbReference type="PROSITE" id="PS50005">
    <property type="entry name" value="TPR"/>
    <property type="match status" value="1"/>
</dbReference>
<feature type="repeat" description="TPR" evidence="2">
    <location>
        <begin position="635"/>
        <end position="668"/>
    </location>
</feature>
<keyword evidence="1 3" id="KW-0238">DNA-binding</keyword>
<evidence type="ECO:0000259" key="5">
    <source>
        <dbReference type="PROSITE" id="PS51755"/>
    </source>
</evidence>
<organism evidence="6 7">
    <name type="scientific">Motilimonas cestriensis</name>
    <dbReference type="NCBI Taxonomy" id="2742685"/>
    <lineage>
        <taxon>Bacteria</taxon>
        <taxon>Pseudomonadati</taxon>
        <taxon>Pseudomonadota</taxon>
        <taxon>Gammaproteobacteria</taxon>
        <taxon>Alteromonadales</taxon>
        <taxon>Alteromonadales genera incertae sedis</taxon>
        <taxon>Motilimonas</taxon>
    </lineage>
</organism>
<dbReference type="InterPro" id="IPR019734">
    <property type="entry name" value="TPR_rpt"/>
</dbReference>
<sequence length="783" mass="87729">MSQYRFEKFQFNSSNGELSNVENVESTPLQLRYKVSILLKYLIDNSDRVIPKDELLDQLWQQSEYRENSLTQSIRELRKALGDKASEPKFIKTYQQRGYQWVCPFENQTEADQSVNNNQTPHRFKWLSITNMALALVAVMLLVLSFFVVNSTTNDTAQTANRSLLVLPFINQTGNKTMDWLELGLADMVANELASQGSLQVIPPAMANRLFAGSELSWPPLAIDIRALLAKQDIDKALLANVQLHKGQQVLAFQIISQTGGVQQGAMTYTSLTNATNAVANQLLHLLSGQSGSLSVISEEESGANALAKQTLARGLQAAHTTGQMDAFKFFQASHILAPNQTWSAAYMAKSQVLTGSWQEAETNMLALIEDPQQQPSLLAFVHYWLAELAFRRGDQAELTKQIAMAQTLAEQSGKHDILIQVYRLRAQQAWHKMQWQTYQHWIEQASALFPQENDLEMQADRLFYLGNPPAHGPDKSPETHLLLDQERLEKAHNFYQQLGNQPKIADSLFAIAQNYNVAIARRQQALQQAIELYKQLNQPFELATALAYQGFVFIQLKQGKAAQGPLSAAQNISQTLGATALEQTIHFYLAFAQLDQGLDQSSLGRHGQNRTAILGAIADFKSLLPKLALSANQANTLFMLGWAYSDLGQYDQALDYLKQAELNYQELNLSTSLGYSRYSQMRIYLDLADFDAVIALGNANKATTKLEYTYLARAYYEKGLYKKASTTLLNLKQALPTQWQNQDAQRLATYQAATVSQTKTELPAEPVAHGVYCESDWLVEKG</sequence>
<protein>
    <submittedName>
        <fullName evidence="6">Winged helix-turn-helix domain-containing protein</fullName>
    </submittedName>
</protein>
<dbReference type="SUPFAM" id="SSF46894">
    <property type="entry name" value="C-terminal effector domain of the bipartite response regulators"/>
    <property type="match status" value="1"/>
</dbReference>
<dbReference type="InterPro" id="IPR011990">
    <property type="entry name" value="TPR-like_helical_dom_sf"/>
</dbReference>
<dbReference type="PROSITE" id="PS51755">
    <property type="entry name" value="OMPR_PHOB"/>
    <property type="match status" value="1"/>
</dbReference>
<dbReference type="Pfam" id="PF00486">
    <property type="entry name" value="Trans_reg_C"/>
    <property type="match status" value="1"/>
</dbReference>
<feature type="transmembrane region" description="Helical" evidence="4">
    <location>
        <begin position="126"/>
        <end position="149"/>
    </location>
</feature>
<dbReference type="Gene3D" id="1.25.40.10">
    <property type="entry name" value="Tetratricopeptide repeat domain"/>
    <property type="match status" value="2"/>
</dbReference>
<evidence type="ECO:0000256" key="3">
    <source>
        <dbReference type="PROSITE-ProRule" id="PRU01091"/>
    </source>
</evidence>
<name>A0ABS8WFC6_9GAMM</name>
<proteinExistence type="predicted"/>
<dbReference type="Proteomes" id="UP001201273">
    <property type="component" value="Unassembled WGS sequence"/>
</dbReference>
<keyword evidence="7" id="KW-1185">Reference proteome</keyword>
<keyword evidence="4" id="KW-0812">Transmembrane</keyword>
<reference evidence="6 7" key="1">
    <citation type="journal article" date="2022" name="Environ. Microbiol. Rep.">
        <title>Eco-phylogenetic analyses reveal divergent evolution of vitamin B12 metabolism in the marine bacterial family 'Psychromonadaceae'.</title>
        <authorList>
            <person name="Jin X."/>
            <person name="Yang Y."/>
            <person name="Cao H."/>
            <person name="Gao B."/>
            <person name="Zhao Z."/>
        </authorList>
    </citation>
    <scope>NUCLEOTIDE SEQUENCE [LARGE SCALE GENOMIC DNA]</scope>
    <source>
        <strain evidence="6 7">MKS20</strain>
    </source>
</reference>
<evidence type="ECO:0000313" key="6">
    <source>
        <dbReference type="EMBL" id="MCE2596970.1"/>
    </source>
</evidence>
<evidence type="ECO:0000256" key="2">
    <source>
        <dbReference type="PROSITE-ProRule" id="PRU00339"/>
    </source>
</evidence>
<dbReference type="RefSeq" id="WP_233054723.1">
    <property type="nucleotide sequence ID" value="NZ_JAIMJA010000028.1"/>
</dbReference>
<dbReference type="Gene3D" id="1.10.10.10">
    <property type="entry name" value="Winged helix-like DNA-binding domain superfamily/Winged helix DNA-binding domain"/>
    <property type="match status" value="1"/>
</dbReference>
<keyword evidence="4" id="KW-0472">Membrane</keyword>
<accession>A0ABS8WFC6</accession>
<dbReference type="InterPro" id="IPR036388">
    <property type="entry name" value="WH-like_DNA-bd_sf"/>
</dbReference>
<comment type="caution">
    <text evidence="6">The sequence shown here is derived from an EMBL/GenBank/DDBJ whole genome shotgun (WGS) entry which is preliminary data.</text>
</comment>
<evidence type="ECO:0000313" key="7">
    <source>
        <dbReference type="Proteomes" id="UP001201273"/>
    </source>
</evidence>
<gene>
    <name evidence="6" type="ORF">K6Y31_19525</name>
</gene>